<dbReference type="Proteomes" id="UP000054630">
    <property type="component" value="Unassembled WGS sequence"/>
</dbReference>
<evidence type="ECO:0000313" key="1">
    <source>
        <dbReference type="EMBL" id="KRX27537.1"/>
    </source>
</evidence>
<dbReference type="OrthoDB" id="6155266at2759"/>
<sequence length="139" mass="15876">MTVNCLFDAGSQRSFVKNSVPEALNLKGPLESVSIKILGNSGGGCKRMRRISEIPNLHLEIKQFSHLVPLKLAEEFTNLYTSFDVLTWLDYYYEFIDQKIIKDLEEEPIAIHSTLGWIVCDSIPENVPTTRIRTMFVKI</sequence>
<gene>
    <name evidence="1" type="ORF">T07_8136</name>
</gene>
<dbReference type="AlphaFoldDB" id="A0A0V0SLE9"/>
<comment type="caution">
    <text evidence="1">The sequence shown here is derived from an EMBL/GenBank/DDBJ whole genome shotgun (WGS) entry which is preliminary data.</text>
</comment>
<organism evidence="1 2">
    <name type="scientific">Trichinella nelsoni</name>
    <dbReference type="NCBI Taxonomy" id="6336"/>
    <lineage>
        <taxon>Eukaryota</taxon>
        <taxon>Metazoa</taxon>
        <taxon>Ecdysozoa</taxon>
        <taxon>Nematoda</taxon>
        <taxon>Enoplea</taxon>
        <taxon>Dorylaimia</taxon>
        <taxon>Trichinellida</taxon>
        <taxon>Trichinellidae</taxon>
        <taxon>Trichinella</taxon>
    </lineage>
</organism>
<evidence type="ECO:0000313" key="2">
    <source>
        <dbReference type="Proteomes" id="UP000054630"/>
    </source>
</evidence>
<dbReference type="EMBL" id="JYDL01000003">
    <property type="protein sequence ID" value="KRX27537.1"/>
    <property type="molecule type" value="Genomic_DNA"/>
</dbReference>
<reference evidence="1 2" key="1">
    <citation type="submission" date="2015-01" db="EMBL/GenBank/DDBJ databases">
        <title>Evolution of Trichinella species and genotypes.</title>
        <authorList>
            <person name="Korhonen P.K."/>
            <person name="Edoardo P."/>
            <person name="Giuseppe L.R."/>
            <person name="Gasser R.B."/>
        </authorList>
    </citation>
    <scope>NUCLEOTIDE SEQUENCE [LARGE SCALE GENOMIC DNA]</scope>
    <source>
        <strain evidence="1">ISS37</strain>
    </source>
</reference>
<keyword evidence="2" id="KW-1185">Reference proteome</keyword>
<accession>A0A0V0SLE9</accession>
<name>A0A0V0SLE9_9BILA</name>
<proteinExistence type="predicted"/>
<dbReference type="STRING" id="6336.A0A0V0SLE9"/>
<protein>
    <submittedName>
        <fullName evidence="1">Uncharacterized protein</fullName>
    </submittedName>
</protein>